<keyword evidence="2" id="KW-0853">WD repeat</keyword>
<evidence type="ECO:0000256" key="4">
    <source>
        <dbReference type="ARBA" id="ARBA00022794"/>
    </source>
</evidence>
<dbReference type="SUPFAM" id="SSF48452">
    <property type="entry name" value="TPR-like"/>
    <property type="match status" value="1"/>
</dbReference>
<evidence type="ECO:0000259" key="12">
    <source>
        <dbReference type="Pfam" id="PF24762"/>
    </source>
</evidence>
<name>A0A7S3JVG1_9STRA</name>
<dbReference type="InterPro" id="IPR040379">
    <property type="entry name" value="WDR19/dyf-2"/>
</dbReference>
<evidence type="ECO:0000259" key="10">
    <source>
        <dbReference type="Pfam" id="PF15911"/>
    </source>
</evidence>
<keyword evidence="6" id="KW-0969">Cilium</keyword>
<organism evidence="13">
    <name type="scientific">Aureoumbra lagunensis</name>
    <dbReference type="NCBI Taxonomy" id="44058"/>
    <lineage>
        <taxon>Eukaryota</taxon>
        <taxon>Sar</taxon>
        <taxon>Stramenopiles</taxon>
        <taxon>Ochrophyta</taxon>
        <taxon>Pelagophyceae</taxon>
        <taxon>Pelagomonadales</taxon>
        <taxon>Aureoumbra</taxon>
    </lineage>
</organism>
<dbReference type="InterPro" id="IPR057855">
    <property type="entry name" value="Beta-prop_WDR19_1st"/>
</dbReference>
<dbReference type="Gene3D" id="1.25.40.470">
    <property type="match status" value="2"/>
</dbReference>
<keyword evidence="7" id="KW-0966">Cell projection</keyword>
<feature type="domain" description="IF140/IFT172/WDR19 TPR" evidence="12">
    <location>
        <begin position="700"/>
        <end position="908"/>
    </location>
</feature>
<feature type="transmembrane region" description="Helical" evidence="9">
    <location>
        <begin position="1280"/>
        <end position="1303"/>
    </location>
</feature>
<evidence type="ECO:0000259" key="11">
    <source>
        <dbReference type="Pfam" id="PF23389"/>
    </source>
</evidence>
<dbReference type="InterPro" id="IPR015943">
    <property type="entry name" value="WD40/YVTN_repeat-like_dom_sf"/>
</dbReference>
<dbReference type="PANTHER" id="PTHR14920">
    <property type="entry name" value="OSMOTIC AVOIDANCE ABNORMAL PROTEIN 1/WD REPEAT MEMBRANE PROTEIN"/>
    <property type="match status" value="1"/>
</dbReference>
<dbReference type="FunFam" id="1.25.40.470:FF:000009">
    <property type="entry name" value="WD repeat-containing protein 19 isoform X1"/>
    <property type="match status" value="1"/>
</dbReference>
<dbReference type="GO" id="GO:0030991">
    <property type="term" value="C:intraciliary transport particle A"/>
    <property type="evidence" value="ECO:0007669"/>
    <property type="project" value="TreeGrafter"/>
</dbReference>
<evidence type="ECO:0000256" key="1">
    <source>
        <dbReference type="ARBA" id="ARBA00004138"/>
    </source>
</evidence>
<dbReference type="PANTHER" id="PTHR14920:SF0">
    <property type="entry name" value="WD REPEAT DOMAIN 19"/>
    <property type="match status" value="1"/>
</dbReference>
<evidence type="ECO:0000256" key="6">
    <source>
        <dbReference type="ARBA" id="ARBA00023069"/>
    </source>
</evidence>
<comment type="subcellular location">
    <subcellularLocation>
        <location evidence="1">Cell projection</location>
        <location evidence="1">Cilium</location>
    </subcellularLocation>
</comment>
<dbReference type="InterPro" id="IPR011990">
    <property type="entry name" value="TPR-like_helical_dom_sf"/>
</dbReference>
<evidence type="ECO:0000256" key="3">
    <source>
        <dbReference type="ARBA" id="ARBA00022737"/>
    </source>
</evidence>
<feature type="domain" description="WDR19 first beta-propeller" evidence="11">
    <location>
        <begin position="2"/>
        <end position="142"/>
    </location>
</feature>
<dbReference type="Gene3D" id="2.130.10.10">
    <property type="entry name" value="YVTN repeat-like/Quinoprotein amine dehydrogenase"/>
    <property type="match status" value="1"/>
</dbReference>
<proteinExistence type="predicted"/>
<sequence>MGGDSLLLYNLNDPDNPLEIGFEERYGKIITHRWFGDGFIMVGFAEGYFVVISTNMSEIGIEVFSGRFHARALYDIAYSSSLKMTAISGDAGIKLIDMVHFKDHKREAIHAQSLGRTGRGARAIKLQWSPDGQILSALTDDGCIHCFLAKLPLIHASCAHRLAYLSSLRDISILALSNNGESETELILSLETEPSLLALGQNHIAVGFQSINSVTYYSTRDGRQQKLNAHSYSSYGGDLHAIQLNSKFAAVFVGQKVILHEIDDASAQHFKFPPDSAGDPTRAEATAFGLSENLLIYGTRAGTIELFSLLADDMCLLSTAELRHSISGPIKTIAPNCSGTRLLFIDANGSGHIYNAATTETSPIPEFPSPSSKKKENVDIPRIFWDAIDKHVFYVCADRELHTYVYAPITVKGAAVSKLGPVEISTEGQVRLTPKATPLQAGLLPICACEGSIACQGSGGGLSFIQSPVYEHKASPGQGELAFSQNLALLKLNDAWNAALELNARAYWLALSNKAMELIQVQLAIRVYRQLGDAGMVTGLERVAHHEDKNLLAGHVLLLFGNYNAAQELFLSSSRPVSALEMRRDLLHWDQALKLANTLDPSQLPYISVEYAQQLEFKGEYSSALKMFQNALDAFTTSNLNDSKLDDEVPTTYICSDEMLASKKKACSAGIARCTLRLGDLRRGIALVKEARSERLSRECAAILQNMSQHVEAAAMYEAGEYFEKAAAIYIEQHNFTAAAAIMHKVNLPKLHLQYAKACESAEKFLQAAAAYESAGDMDSVVRLYLHQLEKPEKALEIVRRTHSSGGAQLVARFCQQEGDFRGAIEFLLMAQRSEEAFELSKAHGHMELYTSVLGDRMSPDDALNVAKHFESIHESALAGKFYAVCGQYAKALKLYMHCGESQLNNAIEIVGKAHSDSLTHKLIDFLMGEPDGIPKDPNYIYRLYIALGNFTQAARTAVIIARQEQELGNYKQAHAVLYETNIQLIAHGVRVPQSLRQAFILLHSYILVMKKVKRGDHQTAARLLLRVAKNISKFPSHVAPILTTTVVECQRAQLRVAAYEYALVLMRPEHRNNVDAQFRRKIEAMIRRPGSRPQDGETDPTEPQTPCPISGLPLPQFKLECPTTQEELPMCIVTGRHMEKDDWCICPNSKMPALLSEYKKYIQAEMNESSTKQALDPVCAKPITLNQIKRASALEIEKALKPPPDEDIPTNDEHSAGKKKSSSQPPSKKQISKKKKAPYQWSSFFYLAVCCHPHQQYKIYCFRCRLLVWRGGGIIMNSFLPLLLLFFLVVCCSLSTLFFFIFY</sequence>
<evidence type="ECO:0000313" key="13">
    <source>
        <dbReference type="EMBL" id="CAE0364239.1"/>
    </source>
</evidence>
<reference evidence="13" key="1">
    <citation type="submission" date="2021-01" db="EMBL/GenBank/DDBJ databases">
        <authorList>
            <person name="Corre E."/>
            <person name="Pelletier E."/>
            <person name="Niang G."/>
            <person name="Scheremetjew M."/>
            <person name="Finn R."/>
            <person name="Kale V."/>
            <person name="Holt S."/>
            <person name="Cochrane G."/>
            <person name="Meng A."/>
            <person name="Brown T."/>
            <person name="Cohen L."/>
        </authorList>
    </citation>
    <scope>NUCLEOTIDE SEQUENCE</scope>
    <source>
        <strain evidence="13">CCMP1510</strain>
    </source>
</reference>
<evidence type="ECO:0000256" key="5">
    <source>
        <dbReference type="ARBA" id="ARBA00022803"/>
    </source>
</evidence>
<keyword evidence="5" id="KW-0802">TPR repeat</keyword>
<feature type="domain" description="WDR19 WD40 repeat" evidence="10">
    <location>
        <begin position="162"/>
        <end position="424"/>
    </location>
</feature>
<dbReference type="Pfam" id="PF15911">
    <property type="entry name" value="Beta-prop_WDR19_2nd"/>
    <property type="match status" value="1"/>
</dbReference>
<dbReference type="GO" id="GO:0005929">
    <property type="term" value="C:cilium"/>
    <property type="evidence" value="ECO:0007669"/>
    <property type="project" value="UniProtKB-SubCell"/>
</dbReference>
<dbReference type="GO" id="GO:0060271">
    <property type="term" value="P:cilium assembly"/>
    <property type="evidence" value="ECO:0007669"/>
    <property type="project" value="TreeGrafter"/>
</dbReference>
<dbReference type="GO" id="GO:0008104">
    <property type="term" value="P:intracellular protein localization"/>
    <property type="evidence" value="ECO:0007669"/>
    <property type="project" value="UniProtKB-ARBA"/>
</dbReference>
<feature type="region of interest" description="Disordered" evidence="8">
    <location>
        <begin position="1200"/>
        <end position="1235"/>
    </location>
</feature>
<feature type="region of interest" description="Disordered" evidence="8">
    <location>
        <begin position="1087"/>
        <end position="1109"/>
    </location>
</feature>
<evidence type="ECO:0000256" key="9">
    <source>
        <dbReference type="SAM" id="Phobius"/>
    </source>
</evidence>
<dbReference type="Pfam" id="PF23389">
    <property type="entry name" value="Beta-prop_WDR19_1st"/>
    <property type="match status" value="1"/>
</dbReference>
<dbReference type="EMBL" id="HBIJ01007078">
    <property type="protein sequence ID" value="CAE0364239.1"/>
    <property type="molecule type" value="Transcribed_RNA"/>
</dbReference>
<keyword evidence="9" id="KW-0472">Membrane</keyword>
<evidence type="ECO:0000256" key="8">
    <source>
        <dbReference type="SAM" id="MobiDB-lite"/>
    </source>
</evidence>
<protein>
    <submittedName>
        <fullName evidence="13">Uncharacterized protein</fullName>
    </submittedName>
</protein>
<keyword evidence="4" id="KW-0970">Cilium biogenesis/degradation</keyword>
<evidence type="ECO:0000256" key="7">
    <source>
        <dbReference type="ARBA" id="ARBA00023273"/>
    </source>
</evidence>
<accession>A0A7S3JVG1</accession>
<dbReference type="Pfam" id="PF24762">
    <property type="entry name" value="TPR_IF140-IFT172"/>
    <property type="match status" value="1"/>
</dbReference>
<keyword evidence="3" id="KW-0677">Repeat</keyword>
<keyword evidence="9" id="KW-1133">Transmembrane helix</keyword>
<dbReference type="InterPro" id="IPR036322">
    <property type="entry name" value="WD40_repeat_dom_sf"/>
</dbReference>
<dbReference type="InterPro" id="IPR056168">
    <property type="entry name" value="TPR_IF140/IFT172/WDR19"/>
</dbReference>
<dbReference type="InterPro" id="IPR039468">
    <property type="entry name" value="WDR19_WD40_rpt"/>
</dbReference>
<dbReference type="GO" id="GO:0035721">
    <property type="term" value="P:intraciliary retrograde transport"/>
    <property type="evidence" value="ECO:0007669"/>
    <property type="project" value="InterPro"/>
</dbReference>
<gene>
    <name evidence="13" type="ORF">ALAG00032_LOCUS4980</name>
</gene>
<evidence type="ECO:0000256" key="2">
    <source>
        <dbReference type="ARBA" id="ARBA00022574"/>
    </source>
</evidence>
<dbReference type="SUPFAM" id="SSF50978">
    <property type="entry name" value="WD40 repeat-like"/>
    <property type="match status" value="1"/>
</dbReference>
<keyword evidence="9" id="KW-0812">Transmembrane</keyword>